<proteinExistence type="predicted"/>
<sequence>MGLHSSAMLYYC</sequence>
<name>A0A0A8XZD2_ARUDO</name>
<reference evidence="1" key="1">
    <citation type="submission" date="2014-09" db="EMBL/GenBank/DDBJ databases">
        <authorList>
            <person name="Magalhaes I.L.F."/>
            <person name="Oliveira U."/>
            <person name="Santos F.R."/>
            <person name="Vidigal T.H.D.A."/>
            <person name="Brescovit A.D."/>
            <person name="Santos A.J."/>
        </authorList>
    </citation>
    <scope>NUCLEOTIDE SEQUENCE</scope>
    <source>
        <tissue evidence="1">Shoot tissue taken approximately 20 cm above the soil surface</tissue>
    </source>
</reference>
<dbReference type="EMBL" id="GBRH01278674">
    <property type="protein sequence ID" value="JAD19221.1"/>
    <property type="molecule type" value="Transcribed_RNA"/>
</dbReference>
<organism evidence="1">
    <name type="scientific">Arundo donax</name>
    <name type="common">Giant reed</name>
    <name type="synonym">Donax arundinaceus</name>
    <dbReference type="NCBI Taxonomy" id="35708"/>
    <lineage>
        <taxon>Eukaryota</taxon>
        <taxon>Viridiplantae</taxon>
        <taxon>Streptophyta</taxon>
        <taxon>Embryophyta</taxon>
        <taxon>Tracheophyta</taxon>
        <taxon>Spermatophyta</taxon>
        <taxon>Magnoliopsida</taxon>
        <taxon>Liliopsida</taxon>
        <taxon>Poales</taxon>
        <taxon>Poaceae</taxon>
        <taxon>PACMAD clade</taxon>
        <taxon>Arundinoideae</taxon>
        <taxon>Arundineae</taxon>
        <taxon>Arundo</taxon>
    </lineage>
</organism>
<evidence type="ECO:0000313" key="1">
    <source>
        <dbReference type="EMBL" id="JAD19221.1"/>
    </source>
</evidence>
<reference evidence="1" key="2">
    <citation type="journal article" date="2015" name="Data Brief">
        <title>Shoot transcriptome of the giant reed, Arundo donax.</title>
        <authorList>
            <person name="Barrero R.A."/>
            <person name="Guerrero F.D."/>
            <person name="Moolhuijzen P."/>
            <person name="Goolsby J.A."/>
            <person name="Tidwell J."/>
            <person name="Bellgard S.E."/>
            <person name="Bellgard M.I."/>
        </authorList>
    </citation>
    <scope>NUCLEOTIDE SEQUENCE</scope>
    <source>
        <tissue evidence="1">Shoot tissue taken approximately 20 cm above the soil surface</tissue>
    </source>
</reference>
<protein>
    <submittedName>
        <fullName evidence="1">Uncharacterized protein</fullName>
    </submittedName>
</protein>
<accession>A0A0A8XZD2</accession>